<proteinExistence type="predicted"/>
<reference evidence="1 2" key="1">
    <citation type="journal article" date="2021" name="Nat. Plants">
        <title>The Taxus genome provides insights into paclitaxel biosynthesis.</title>
        <authorList>
            <person name="Xiong X."/>
            <person name="Gou J."/>
            <person name="Liao Q."/>
            <person name="Li Y."/>
            <person name="Zhou Q."/>
            <person name="Bi G."/>
            <person name="Li C."/>
            <person name="Du R."/>
            <person name="Wang X."/>
            <person name="Sun T."/>
            <person name="Guo L."/>
            <person name="Liang H."/>
            <person name="Lu P."/>
            <person name="Wu Y."/>
            <person name="Zhang Z."/>
            <person name="Ro D.K."/>
            <person name="Shang Y."/>
            <person name="Huang S."/>
            <person name="Yan J."/>
        </authorList>
    </citation>
    <scope>NUCLEOTIDE SEQUENCE [LARGE SCALE GENOMIC DNA]</scope>
    <source>
        <strain evidence="1">Ta-2019</strain>
    </source>
</reference>
<evidence type="ECO:0000313" key="1">
    <source>
        <dbReference type="EMBL" id="KAH9303043.1"/>
    </source>
</evidence>
<comment type="caution">
    <text evidence="1">The sequence shown here is derived from an EMBL/GenBank/DDBJ whole genome shotgun (WGS) entry which is preliminary data.</text>
</comment>
<dbReference type="Proteomes" id="UP000824469">
    <property type="component" value="Unassembled WGS sequence"/>
</dbReference>
<evidence type="ECO:0000313" key="2">
    <source>
        <dbReference type="Proteomes" id="UP000824469"/>
    </source>
</evidence>
<keyword evidence="2" id="KW-1185">Reference proteome</keyword>
<organism evidence="1 2">
    <name type="scientific">Taxus chinensis</name>
    <name type="common">Chinese yew</name>
    <name type="synonym">Taxus wallichiana var. chinensis</name>
    <dbReference type="NCBI Taxonomy" id="29808"/>
    <lineage>
        <taxon>Eukaryota</taxon>
        <taxon>Viridiplantae</taxon>
        <taxon>Streptophyta</taxon>
        <taxon>Embryophyta</taxon>
        <taxon>Tracheophyta</taxon>
        <taxon>Spermatophyta</taxon>
        <taxon>Pinopsida</taxon>
        <taxon>Pinidae</taxon>
        <taxon>Conifers II</taxon>
        <taxon>Cupressales</taxon>
        <taxon>Taxaceae</taxon>
        <taxon>Taxus</taxon>
    </lineage>
</organism>
<gene>
    <name evidence="1" type="ORF">KI387_014626</name>
</gene>
<sequence>RERDYPPVFDMAMWTSLHDLLIGFSTHDKSNVPNLEPILAEKLECGFKKGKNYFGIERMVLTLRSDMKMPLNIHTWHACVCAKGGNNQETREVFGKMHRTLAN</sequence>
<protein>
    <submittedName>
        <fullName evidence="1">Uncharacterized protein</fullName>
    </submittedName>
</protein>
<accession>A0AA38CQU6</accession>
<feature type="non-terminal residue" evidence="1">
    <location>
        <position position="1"/>
    </location>
</feature>
<feature type="non-terminal residue" evidence="1">
    <location>
        <position position="103"/>
    </location>
</feature>
<dbReference type="EMBL" id="JAHRHJ020000009">
    <property type="protein sequence ID" value="KAH9303043.1"/>
    <property type="molecule type" value="Genomic_DNA"/>
</dbReference>
<dbReference type="AlphaFoldDB" id="A0AA38CQU6"/>
<name>A0AA38CQU6_TAXCH</name>